<organism evidence="2 3">
    <name type="scientific">Pseudo-nitzschia multistriata</name>
    <dbReference type="NCBI Taxonomy" id="183589"/>
    <lineage>
        <taxon>Eukaryota</taxon>
        <taxon>Sar</taxon>
        <taxon>Stramenopiles</taxon>
        <taxon>Ochrophyta</taxon>
        <taxon>Bacillariophyta</taxon>
        <taxon>Bacillariophyceae</taxon>
        <taxon>Bacillariophycidae</taxon>
        <taxon>Bacillariales</taxon>
        <taxon>Bacillariaceae</taxon>
        <taxon>Pseudo-nitzschia</taxon>
    </lineage>
</organism>
<gene>
    <name evidence="2" type="ORF">PSNMU_V1.4_AUG-EV-PASAV3_0104980</name>
</gene>
<feature type="compositionally biased region" description="Low complexity" evidence="1">
    <location>
        <begin position="88"/>
        <end position="98"/>
    </location>
</feature>
<dbReference type="Gene3D" id="2.40.480.10">
    <property type="entry name" value="Allene oxide cyclase-like"/>
    <property type="match status" value="1"/>
</dbReference>
<accession>A0A448ZNA3</accession>
<evidence type="ECO:0000256" key="1">
    <source>
        <dbReference type="SAM" id="MobiDB-lite"/>
    </source>
</evidence>
<dbReference type="Proteomes" id="UP000291116">
    <property type="component" value="Unassembled WGS sequence"/>
</dbReference>
<dbReference type="EMBL" id="CAACVS010000550">
    <property type="protein sequence ID" value="VEU43473.1"/>
    <property type="molecule type" value="Genomic_DNA"/>
</dbReference>
<proteinExistence type="predicted"/>
<protein>
    <submittedName>
        <fullName evidence="2">Uncharacterized protein</fullName>
    </submittedName>
</protein>
<keyword evidence="3" id="KW-1185">Reference proteome</keyword>
<name>A0A448ZNA3_9STRA</name>
<dbReference type="InterPro" id="IPR044859">
    <property type="entry name" value="Allene_oxi_cyc_Dirigent"/>
</dbReference>
<sequence>MNTRAYDDKHDGYYEGDVVVEAEHDDYFAGTSFGAAFVDTGPSYADYFAYDPTTTGRTESDDYFNPAPKPRSEVEGRSSFQHRSSANQQQQQQQRQRQPTTFDDDFFNEEEVVIFRPRPVVTVGGSVFSVNPQTLIPPLVPDGSGNTLTVGTQYLFSEELEDAANVNSQLVPVEVDNARVNFLVNLDGYCDRIGPQDQNSVQGYCFFTYTFIDPQTRFISGAFTAQGIIVNSQVPGQLTITGGTGMMTGASGLVEVLPAAIDNGRNPPLLIQPQAGADPFNDVSGWAHFFEFDVDVLFFLPDLYAQ</sequence>
<feature type="region of interest" description="Disordered" evidence="1">
    <location>
        <begin position="55"/>
        <end position="99"/>
    </location>
</feature>
<evidence type="ECO:0000313" key="3">
    <source>
        <dbReference type="Proteomes" id="UP000291116"/>
    </source>
</evidence>
<reference evidence="2 3" key="1">
    <citation type="submission" date="2019-01" db="EMBL/GenBank/DDBJ databases">
        <authorList>
            <person name="Ferrante I. M."/>
        </authorList>
    </citation>
    <scope>NUCLEOTIDE SEQUENCE [LARGE SCALE GENOMIC DNA]</scope>
    <source>
        <strain evidence="2 3">B856</strain>
    </source>
</reference>
<feature type="compositionally biased region" description="Polar residues" evidence="1">
    <location>
        <begin position="78"/>
        <end position="87"/>
    </location>
</feature>
<evidence type="ECO:0000313" key="2">
    <source>
        <dbReference type="EMBL" id="VEU43473.1"/>
    </source>
</evidence>
<dbReference type="AlphaFoldDB" id="A0A448ZNA3"/>
<dbReference type="OrthoDB" id="52264at2759"/>